<dbReference type="RefSeq" id="WP_188714802.1">
    <property type="nucleotide sequence ID" value="NZ_BAABBD010000001.1"/>
</dbReference>
<accession>A0ABQ2K9G0</accession>
<protein>
    <recommendedName>
        <fullName evidence="4">Alkaline shock response membrane anchor protein AmaP</fullName>
    </recommendedName>
</protein>
<evidence type="ECO:0000313" key="2">
    <source>
        <dbReference type="EMBL" id="GGN76803.1"/>
    </source>
</evidence>
<keyword evidence="1" id="KW-0472">Membrane</keyword>
<evidence type="ECO:0000256" key="1">
    <source>
        <dbReference type="SAM" id="Phobius"/>
    </source>
</evidence>
<sequence>MSRSSRPLNRILLLVLGIAWLAAGAWLVLRQALPDALAPVQPALDAAAALQPLGIPLDWAIASAAAGGALLVLAIVHTATRGRGRTGDAAVAGSVVVDRAAVRDVLRQELGDHPDVLDVSVQPWRRRRAAAWRVVVHTRTGAALDRVVDRAAEAARATRDALGTDAPILVHIAGGLRAAVASDRRAA</sequence>
<organism evidence="2 3">
    <name type="scientific">Agrococcus terreus</name>
    <dbReference type="NCBI Taxonomy" id="574649"/>
    <lineage>
        <taxon>Bacteria</taxon>
        <taxon>Bacillati</taxon>
        <taxon>Actinomycetota</taxon>
        <taxon>Actinomycetes</taxon>
        <taxon>Micrococcales</taxon>
        <taxon>Microbacteriaceae</taxon>
        <taxon>Agrococcus</taxon>
    </lineage>
</organism>
<dbReference type="EMBL" id="BMLM01000001">
    <property type="protein sequence ID" value="GGN76803.1"/>
    <property type="molecule type" value="Genomic_DNA"/>
</dbReference>
<comment type="caution">
    <text evidence="2">The sequence shown here is derived from an EMBL/GenBank/DDBJ whole genome shotgun (WGS) entry which is preliminary data.</text>
</comment>
<dbReference type="Proteomes" id="UP000626982">
    <property type="component" value="Unassembled WGS sequence"/>
</dbReference>
<gene>
    <name evidence="2" type="ORF">GCM10010968_00550</name>
</gene>
<name>A0ABQ2K9G0_9MICO</name>
<reference evidence="3" key="1">
    <citation type="journal article" date="2019" name="Int. J. Syst. Evol. Microbiol.">
        <title>The Global Catalogue of Microorganisms (GCM) 10K type strain sequencing project: providing services to taxonomists for standard genome sequencing and annotation.</title>
        <authorList>
            <consortium name="The Broad Institute Genomics Platform"/>
            <consortium name="The Broad Institute Genome Sequencing Center for Infectious Disease"/>
            <person name="Wu L."/>
            <person name="Ma J."/>
        </authorList>
    </citation>
    <scope>NUCLEOTIDE SEQUENCE [LARGE SCALE GENOMIC DNA]</scope>
    <source>
        <strain evidence="3">CGMCC 1.6960</strain>
    </source>
</reference>
<keyword evidence="1" id="KW-1133">Transmembrane helix</keyword>
<keyword evidence="1" id="KW-0812">Transmembrane</keyword>
<evidence type="ECO:0008006" key="4">
    <source>
        <dbReference type="Google" id="ProtNLM"/>
    </source>
</evidence>
<evidence type="ECO:0000313" key="3">
    <source>
        <dbReference type="Proteomes" id="UP000626982"/>
    </source>
</evidence>
<feature type="transmembrane region" description="Helical" evidence="1">
    <location>
        <begin position="54"/>
        <end position="76"/>
    </location>
</feature>
<keyword evidence="3" id="KW-1185">Reference proteome</keyword>
<proteinExistence type="predicted"/>